<feature type="chain" id="PRO_5031086430" evidence="10">
    <location>
        <begin position="28"/>
        <end position="201"/>
    </location>
</feature>
<dbReference type="GO" id="GO:0042597">
    <property type="term" value="C:periplasmic space"/>
    <property type="evidence" value="ECO:0007669"/>
    <property type="project" value="UniProtKB-SubCell"/>
</dbReference>
<evidence type="ECO:0000256" key="7">
    <source>
        <dbReference type="ARBA" id="ARBA00023004"/>
    </source>
</evidence>
<comment type="PTM">
    <text evidence="8">Binds 2 heme c groups covalently per subunit.</text>
</comment>
<accession>A0A7U6GJY8</accession>
<evidence type="ECO:0000256" key="9">
    <source>
        <dbReference type="PIRSR" id="PIRSR000005-2"/>
    </source>
</evidence>
<name>A0A7U6GJY8_9GAMM</name>
<feature type="binding site" description="axial binding residue" evidence="9">
    <location>
        <position position="178"/>
    </location>
    <ligand>
        <name>heme c</name>
        <dbReference type="ChEBI" id="CHEBI:61717"/>
        <label>2</label>
    </ligand>
    <ligandPart>
        <name>Fe</name>
        <dbReference type="ChEBI" id="CHEBI:18248"/>
    </ligandPart>
</feature>
<evidence type="ECO:0000256" key="2">
    <source>
        <dbReference type="ARBA" id="ARBA00022448"/>
    </source>
</evidence>
<sequence length="201" mass="22382">MKNSKKLLVSMLTGLVLAVSLPILVQASDLTDKCDNCHGKNGNSEDDKVPSIAGFSAVTLEDIIESYKSGDRPADKYKPKDGEETDMLEISKKLSDDNVKKVAEHYSAQKFIPHKQEFDAKLAKKGAKVHKKRCEKCHSDNGSNADDDAAILAGQWRGYLKRQMDLIVSGERNVPKKMRKKIKKLKDGDVEALIEFYASQQ</sequence>
<keyword evidence="3 8" id="KW-0349">Heme</keyword>
<evidence type="ECO:0000256" key="3">
    <source>
        <dbReference type="ARBA" id="ARBA00022617"/>
    </source>
</evidence>
<evidence type="ECO:0000256" key="6">
    <source>
        <dbReference type="ARBA" id="ARBA00022982"/>
    </source>
</evidence>
<dbReference type="InterPro" id="IPR036909">
    <property type="entry name" value="Cyt_c-like_dom_sf"/>
</dbReference>
<dbReference type="RefSeq" id="WP_041068298.1">
    <property type="nucleotide sequence ID" value="NZ_AP012273.1"/>
</dbReference>
<feature type="binding site" description="covalent" evidence="8">
    <location>
        <position position="137"/>
    </location>
    <ligand>
        <name>heme c</name>
        <dbReference type="ChEBI" id="CHEBI:61717"/>
        <label>2</label>
    </ligand>
</feature>
<feature type="domain" description="Cytochrome c" evidence="11">
    <location>
        <begin position="121"/>
        <end position="201"/>
    </location>
</feature>
<evidence type="ECO:0000256" key="4">
    <source>
        <dbReference type="ARBA" id="ARBA00022723"/>
    </source>
</evidence>
<organism evidence="12 13">
    <name type="scientific">Thiolapillus brandeum</name>
    <dbReference type="NCBI Taxonomy" id="1076588"/>
    <lineage>
        <taxon>Bacteria</taxon>
        <taxon>Pseudomonadati</taxon>
        <taxon>Pseudomonadota</taxon>
        <taxon>Gammaproteobacteria</taxon>
        <taxon>Chromatiales</taxon>
        <taxon>Sedimenticolaceae</taxon>
        <taxon>Thiolapillus</taxon>
    </lineage>
</organism>
<comment type="subcellular location">
    <subcellularLocation>
        <location evidence="1">Periplasm</location>
    </subcellularLocation>
</comment>
<feature type="domain" description="Cytochrome c" evidence="11">
    <location>
        <begin position="1"/>
        <end position="110"/>
    </location>
</feature>
<keyword evidence="6" id="KW-0249">Electron transport</keyword>
<dbReference type="GO" id="GO:0005506">
    <property type="term" value="F:iron ion binding"/>
    <property type="evidence" value="ECO:0007669"/>
    <property type="project" value="InterPro"/>
</dbReference>
<feature type="binding site" description="axial binding residue" evidence="9">
    <location>
        <position position="38"/>
    </location>
    <ligand>
        <name>heme c</name>
        <dbReference type="ChEBI" id="CHEBI:61717"/>
        <label>1</label>
    </ligand>
    <ligandPart>
        <name>Fe</name>
        <dbReference type="ChEBI" id="CHEBI:18248"/>
    </ligandPart>
</feature>
<feature type="binding site" description="axial binding residue" evidence="9">
    <location>
        <position position="138"/>
    </location>
    <ligand>
        <name>heme c</name>
        <dbReference type="ChEBI" id="CHEBI:61717"/>
        <label>2</label>
    </ligand>
    <ligandPart>
        <name>Fe</name>
        <dbReference type="ChEBI" id="CHEBI:18248"/>
    </ligandPart>
</feature>
<feature type="signal peptide" evidence="10">
    <location>
        <begin position="1"/>
        <end position="27"/>
    </location>
</feature>
<dbReference type="InterPro" id="IPR050597">
    <property type="entry name" value="Cytochrome_c_Oxidase_Subunit"/>
</dbReference>
<dbReference type="AlphaFoldDB" id="A0A7U6GJY8"/>
<evidence type="ECO:0000256" key="5">
    <source>
        <dbReference type="ARBA" id="ARBA00022764"/>
    </source>
</evidence>
<proteinExistence type="predicted"/>
<feature type="binding site" description="covalent" evidence="8">
    <location>
        <position position="37"/>
    </location>
    <ligand>
        <name>heme c</name>
        <dbReference type="ChEBI" id="CHEBI:61717"/>
        <label>1</label>
    </ligand>
</feature>
<dbReference type="Gene3D" id="1.10.760.10">
    <property type="entry name" value="Cytochrome c-like domain"/>
    <property type="match status" value="2"/>
</dbReference>
<feature type="binding site" description="axial binding residue" evidence="9">
    <location>
        <position position="87"/>
    </location>
    <ligand>
        <name>heme c</name>
        <dbReference type="ChEBI" id="CHEBI:61717"/>
        <label>1</label>
    </ligand>
    <ligandPart>
        <name>Fe</name>
        <dbReference type="ChEBI" id="CHEBI:18248"/>
    </ligandPart>
</feature>
<keyword evidence="5" id="KW-0574">Periplasm</keyword>
<keyword evidence="2" id="KW-0813">Transport</keyword>
<protein>
    <submittedName>
        <fullName evidence="12">Cytochrome c, class I</fullName>
    </submittedName>
</protein>
<dbReference type="GO" id="GO:0009055">
    <property type="term" value="F:electron transfer activity"/>
    <property type="evidence" value="ECO:0007669"/>
    <property type="project" value="InterPro"/>
</dbReference>
<gene>
    <name evidence="12" type="ORF">TBH_C2101</name>
</gene>
<evidence type="ECO:0000256" key="1">
    <source>
        <dbReference type="ARBA" id="ARBA00004418"/>
    </source>
</evidence>
<dbReference type="Proteomes" id="UP000031631">
    <property type="component" value="Chromosome"/>
</dbReference>
<dbReference type="InterPro" id="IPR024167">
    <property type="entry name" value="Cytochrome_c4-like"/>
</dbReference>
<keyword evidence="4 9" id="KW-0479">Metal-binding</keyword>
<dbReference type="PROSITE" id="PS51007">
    <property type="entry name" value="CYTC"/>
    <property type="match status" value="2"/>
</dbReference>
<dbReference type="PANTHER" id="PTHR33751">
    <property type="entry name" value="CBB3-TYPE CYTOCHROME C OXIDASE SUBUNIT FIXP"/>
    <property type="match status" value="1"/>
</dbReference>
<evidence type="ECO:0000259" key="11">
    <source>
        <dbReference type="PROSITE" id="PS51007"/>
    </source>
</evidence>
<evidence type="ECO:0000256" key="10">
    <source>
        <dbReference type="SAM" id="SignalP"/>
    </source>
</evidence>
<dbReference type="GO" id="GO:0020037">
    <property type="term" value="F:heme binding"/>
    <property type="evidence" value="ECO:0007669"/>
    <property type="project" value="InterPro"/>
</dbReference>
<keyword evidence="10" id="KW-0732">Signal</keyword>
<evidence type="ECO:0000256" key="8">
    <source>
        <dbReference type="PIRSR" id="PIRSR000005-1"/>
    </source>
</evidence>
<dbReference type="EMBL" id="AP012273">
    <property type="protein sequence ID" value="BAO45013.1"/>
    <property type="molecule type" value="Genomic_DNA"/>
</dbReference>
<evidence type="ECO:0000313" key="12">
    <source>
        <dbReference type="EMBL" id="BAO45013.1"/>
    </source>
</evidence>
<reference evidence="12 13" key="1">
    <citation type="journal article" date="2014" name="PLoS ONE">
        <title>Physiological and genomic features of a novel sulfur-oxidizing gammaproteobacterium belonging to a previously uncultivated symbiotic lineage isolated from a hydrothermal vent.</title>
        <authorList>
            <person name="Nunoura T."/>
            <person name="Takaki Y."/>
            <person name="Kazama H."/>
            <person name="Kakuta J."/>
            <person name="Shimamura S."/>
            <person name="Makita H."/>
            <person name="Hirai M."/>
            <person name="Miyazaki M."/>
            <person name="Takai K."/>
        </authorList>
    </citation>
    <scope>NUCLEOTIDE SEQUENCE [LARGE SCALE GENOMIC DNA]</scope>
    <source>
        <strain evidence="12 13">Hiromi1</strain>
    </source>
</reference>
<feature type="binding site" description="covalent" evidence="8">
    <location>
        <position position="134"/>
    </location>
    <ligand>
        <name>heme c</name>
        <dbReference type="ChEBI" id="CHEBI:61717"/>
        <label>2</label>
    </ligand>
</feature>
<dbReference type="KEGG" id="tbn:TBH_C2101"/>
<feature type="binding site" description="covalent" evidence="8">
    <location>
        <position position="34"/>
    </location>
    <ligand>
        <name>heme c</name>
        <dbReference type="ChEBI" id="CHEBI:61717"/>
        <label>1</label>
    </ligand>
</feature>
<keyword evidence="7 9" id="KW-0408">Iron</keyword>
<dbReference type="OrthoDB" id="188778at2"/>
<keyword evidence="13" id="KW-1185">Reference proteome</keyword>
<dbReference type="InterPro" id="IPR009056">
    <property type="entry name" value="Cyt_c-like_dom"/>
</dbReference>
<dbReference type="PANTHER" id="PTHR33751:SF9">
    <property type="entry name" value="CYTOCHROME C4"/>
    <property type="match status" value="1"/>
</dbReference>
<evidence type="ECO:0000313" key="13">
    <source>
        <dbReference type="Proteomes" id="UP000031631"/>
    </source>
</evidence>
<dbReference type="Pfam" id="PF00034">
    <property type="entry name" value="Cytochrom_C"/>
    <property type="match status" value="1"/>
</dbReference>
<dbReference type="PIRSF" id="PIRSF000005">
    <property type="entry name" value="Cytochrome_c4"/>
    <property type="match status" value="1"/>
</dbReference>
<dbReference type="SUPFAM" id="SSF46626">
    <property type="entry name" value="Cytochrome c"/>
    <property type="match status" value="2"/>
</dbReference>
<dbReference type="Pfam" id="PF13442">
    <property type="entry name" value="Cytochrome_CBB3"/>
    <property type="match status" value="1"/>
</dbReference>